<proteinExistence type="predicted"/>
<gene>
    <name evidence="1" type="ORF">A2519_02505</name>
</gene>
<reference evidence="1 2" key="1">
    <citation type="journal article" date="2016" name="Nat. Commun.">
        <title>Thousands of microbial genomes shed light on interconnected biogeochemical processes in an aquifer system.</title>
        <authorList>
            <person name="Anantharaman K."/>
            <person name="Brown C.T."/>
            <person name="Hug L.A."/>
            <person name="Sharon I."/>
            <person name="Castelle C.J."/>
            <person name="Probst A.J."/>
            <person name="Thomas B.C."/>
            <person name="Singh A."/>
            <person name="Wilkins M.J."/>
            <person name="Karaoz U."/>
            <person name="Brodie E.L."/>
            <person name="Williams K.H."/>
            <person name="Hubbard S.S."/>
            <person name="Banfield J.F."/>
        </authorList>
    </citation>
    <scope>NUCLEOTIDE SEQUENCE [LARGE SCALE GENOMIC DNA]</scope>
</reference>
<dbReference type="Proteomes" id="UP000179243">
    <property type="component" value="Unassembled WGS sequence"/>
</dbReference>
<organism evidence="1 2">
    <name type="scientific">Candidatus Raymondbacteria bacterium RIFOXYD12_FULL_49_13</name>
    <dbReference type="NCBI Taxonomy" id="1817890"/>
    <lineage>
        <taxon>Bacteria</taxon>
        <taxon>Raymondiibacteriota</taxon>
    </lineage>
</organism>
<evidence type="ECO:0000313" key="2">
    <source>
        <dbReference type="Proteomes" id="UP000179243"/>
    </source>
</evidence>
<dbReference type="AlphaFoldDB" id="A0A1F7FAE5"/>
<evidence type="ECO:0000313" key="1">
    <source>
        <dbReference type="EMBL" id="OGK03625.1"/>
    </source>
</evidence>
<dbReference type="EMBL" id="MFYX01000084">
    <property type="protein sequence ID" value="OGK03625.1"/>
    <property type="molecule type" value="Genomic_DNA"/>
</dbReference>
<accession>A0A1F7FAE5</accession>
<comment type="caution">
    <text evidence="1">The sequence shown here is derived from an EMBL/GenBank/DDBJ whole genome shotgun (WGS) entry which is preliminary data.</text>
</comment>
<dbReference type="SUPFAM" id="SSF48230">
    <property type="entry name" value="Chondroitin AC/alginate lyase"/>
    <property type="match status" value="1"/>
</dbReference>
<dbReference type="InterPro" id="IPR008929">
    <property type="entry name" value="Chondroitin_lyas"/>
</dbReference>
<sequence>MTDPLTRRDFVLTAALAATAAAIGADAVFAGDVEKKGGLMSHAPSLDTALILSTKRRIELAMLPVMESAYGSGKITFGPAFRPELKTIEKVVSFYDYKATGISVLAAMAASGHARAVELIRNVLNTMEHYRTAIYNHDVEGYGRWTVPLRRLIFHAALAYQSLEGVLNAGEKEKFRLLLEQQVEAAIEHNKRFLPGVKDLYLTRVNNHTAIFMQGVYYAGKIFDRPEWSALTLEFAERFYASGHPDGYWEEHTNEQREGGPSLLYTPLTAGCLYDVLDGQHHPREKFIKAGNFYRSFLNYDNEHMPFADERSNAIKKWPCYGLALHSLTPQGRGYIAEVLRARDYTGNDPEELAVIYHELDLMQTGPCETQENRKDGENRLTLPLGVVRRNGWTAGISAVCALNRMVAADSDYALDQQTMVYLSHKDTGVVLTGFKSKKDPAFSTFRVGDDAYTVKTGTLEMGSGWAQAVLFYQTFTAGIRWDVRSVPKLTLTADTDREVVTTLPVTDLSRIRSKAPFAVVDLKGFSPYTQENAAPGVKAVRFSWKKQLEIEFALR</sequence>
<name>A0A1F7FAE5_UNCRA</name>
<dbReference type="PROSITE" id="PS51318">
    <property type="entry name" value="TAT"/>
    <property type="match status" value="1"/>
</dbReference>
<protein>
    <recommendedName>
        <fullName evidence="3">Alginate lyase domain-containing protein</fullName>
    </recommendedName>
</protein>
<dbReference type="Gene3D" id="1.50.10.100">
    <property type="entry name" value="Chondroitin AC/alginate lyase"/>
    <property type="match status" value="1"/>
</dbReference>
<evidence type="ECO:0008006" key="3">
    <source>
        <dbReference type="Google" id="ProtNLM"/>
    </source>
</evidence>
<dbReference type="InterPro" id="IPR006311">
    <property type="entry name" value="TAT_signal"/>
</dbReference>